<evidence type="ECO:0000256" key="8">
    <source>
        <dbReference type="SAM" id="Phobius"/>
    </source>
</evidence>
<keyword evidence="12" id="KW-1185">Reference proteome</keyword>
<dbReference type="InterPro" id="IPR003352">
    <property type="entry name" value="PTS_EIIC"/>
</dbReference>
<feature type="transmembrane region" description="Helical" evidence="8">
    <location>
        <begin position="98"/>
        <end position="119"/>
    </location>
</feature>
<dbReference type="PROSITE" id="PS50883">
    <property type="entry name" value="EAL"/>
    <property type="match status" value="1"/>
</dbReference>
<keyword evidence="4" id="KW-0762">Sugar transport</keyword>
<evidence type="ECO:0000256" key="6">
    <source>
        <dbReference type="ARBA" id="ARBA00022989"/>
    </source>
</evidence>
<dbReference type="CDD" id="cd01948">
    <property type="entry name" value="EAL"/>
    <property type="match status" value="1"/>
</dbReference>
<dbReference type="Gene3D" id="3.20.20.450">
    <property type="entry name" value="EAL domain"/>
    <property type="match status" value="1"/>
</dbReference>
<feature type="transmembrane region" description="Helical" evidence="8">
    <location>
        <begin position="280"/>
        <end position="299"/>
    </location>
</feature>
<evidence type="ECO:0000256" key="4">
    <source>
        <dbReference type="ARBA" id="ARBA00022597"/>
    </source>
</evidence>
<dbReference type="PANTHER" id="PTHR33121">
    <property type="entry name" value="CYCLIC DI-GMP PHOSPHODIESTERASE PDEF"/>
    <property type="match status" value="1"/>
</dbReference>
<proteinExistence type="predicted"/>
<feature type="domain" description="EAL" evidence="9">
    <location>
        <begin position="418"/>
        <end position="671"/>
    </location>
</feature>
<dbReference type="PROSITE" id="PS51105">
    <property type="entry name" value="PTS_EIIC_TYPE_3"/>
    <property type="match status" value="1"/>
</dbReference>
<dbReference type="PANTHER" id="PTHR33121:SF71">
    <property type="entry name" value="OXYGEN SENSOR PROTEIN DOSP"/>
    <property type="match status" value="1"/>
</dbReference>
<feature type="transmembrane region" description="Helical" evidence="8">
    <location>
        <begin position="305"/>
        <end position="324"/>
    </location>
</feature>
<evidence type="ECO:0000313" key="11">
    <source>
        <dbReference type="EMBL" id="GAA5162722.1"/>
    </source>
</evidence>
<feature type="transmembrane region" description="Helical" evidence="8">
    <location>
        <begin position="190"/>
        <end position="208"/>
    </location>
</feature>
<dbReference type="InterPro" id="IPR035919">
    <property type="entry name" value="EAL_sf"/>
</dbReference>
<dbReference type="Pfam" id="PF02378">
    <property type="entry name" value="PTS_EIIC"/>
    <property type="match status" value="1"/>
</dbReference>
<evidence type="ECO:0000256" key="3">
    <source>
        <dbReference type="ARBA" id="ARBA00022475"/>
    </source>
</evidence>
<feature type="transmembrane region" description="Helical" evidence="8">
    <location>
        <begin position="71"/>
        <end position="92"/>
    </location>
</feature>
<organism evidence="11 12">
    <name type="scientific">Viridibacterium curvum</name>
    <dbReference type="NCBI Taxonomy" id="1101404"/>
    <lineage>
        <taxon>Bacteria</taxon>
        <taxon>Pseudomonadati</taxon>
        <taxon>Pseudomonadota</taxon>
        <taxon>Betaproteobacteria</taxon>
        <taxon>Rhodocyclales</taxon>
        <taxon>Rhodocyclaceae</taxon>
        <taxon>Viridibacterium</taxon>
    </lineage>
</organism>
<name>A0ABP9QIZ9_9RHOO</name>
<dbReference type="Proteomes" id="UP001500547">
    <property type="component" value="Unassembled WGS sequence"/>
</dbReference>
<comment type="subcellular location">
    <subcellularLocation>
        <location evidence="1">Cell membrane</location>
        <topology evidence="1">Multi-pass membrane protein</topology>
    </subcellularLocation>
</comment>
<evidence type="ECO:0000313" key="12">
    <source>
        <dbReference type="Proteomes" id="UP001500547"/>
    </source>
</evidence>
<feature type="transmembrane region" description="Helical" evidence="8">
    <location>
        <begin position="244"/>
        <end position="268"/>
    </location>
</feature>
<keyword evidence="6 8" id="KW-1133">Transmembrane helix</keyword>
<dbReference type="InterPro" id="IPR004501">
    <property type="entry name" value="PTS_EIIC_3"/>
</dbReference>
<dbReference type="SMART" id="SM00052">
    <property type="entry name" value="EAL"/>
    <property type="match status" value="1"/>
</dbReference>
<evidence type="ECO:0000256" key="2">
    <source>
        <dbReference type="ARBA" id="ARBA00022448"/>
    </source>
</evidence>
<feature type="transmembrane region" description="Helical" evidence="8">
    <location>
        <begin position="38"/>
        <end position="59"/>
    </location>
</feature>
<evidence type="ECO:0000259" key="10">
    <source>
        <dbReference type="PROSITE" id="PS51105"/>
    </source>
</evidence>
<reference evidence="12" key="1">
    <citation type="journal article" date="2019" name="Int. J. Syst. Evol. Microbiol.">
        <title>The Global Catalogue of Microorganisms (GCM) 10K type strain sequencing project: providing services to taxonomists for standard genome sequencing and annotation.</title>
        <authorList>
            <consortium name="The Broad Institute Genomics Platform"/>
            <consortium name="The Broad Institute Genome Sequencing Center for Infectious Disease"/>
            <person name="Wu L."/>
            <person name="Ma J."/>
        </authorList>
    </citation>
    <scope>NUCLEOTIDE SEQUENCE [LARGE SCALE GENOMIC DNA]</scope>
    <source>
        <strain evidence="12">JCM 18715</strain>
    </source>
</reference>
<keyword evidence="2" id="KW-0813">Transport</keyword>
<evidence type="ECO:0000256" key="7">
    <source>
        <dbReference type="ARBA" id="ARBA00023136"/>
    </source>
</evidence>
<sequence length="690" mass="75641">MGVLSLIASELPFQPWQDFMETLLGETWRDHIELVSRASFGFVSVCLVASISHTLNGLIPQRDEFGENNPITTVLVALVCYLLIVMPGNGLLGPEQTGARGTFLAVFSAIAATELFLFLRRRRRLQIAWLSDADPQLPDTLRAILPAFVTVSVFLVLHELLTHFSGTADSLFDAALFNLFGSIENDLMRALLYCLLSQILWFFGMHGTNMLTFVEQTWFQAATDANAQAMLLGNAPYEIVTKPFFDTCVVLGGAGATTGLLIALFLGSARGSNMRNVGKLALLPALFNINEVLLFGLPVVLNPVFLLPFLCIPLLLTLLSYFVLSAGWVPLSTHAVSWMTPLGINAWLATGSWTGLALQAFNLAISVLLYLPFVRLAEARQRAASNASLRQLIASLEDTLGSYRQRIVNRQDAIGRLARQLLADIDRDIDTDRVRLVYQPKLDRAGRVTGVEALLRWRHNSYGSIPPNVLIGIAEDAGGVGELGRWTLATACQQLAEWKAAGIEGVSMAVNLSPLQLADPALLQHVQQSLRDSGIQPAELELEITENRNVGNDPQSNASIAALNEMGVHLAMDDFGMGYSSLLYMRRFRISAIKLDGSLTREVEQNASCRDIISQVSQLCQNMGVRVVAEYVETESQSQLLQQLGCTELQGYLYSPPLEAAACQEFIRQRNASAPAHPVNAEIFHATENV</sequence>
<accession>A0ABP9QIZ9</accession>
<dbReference type="SUPFAM" id="SSF141868">
    <property type="entry name" value="EAL domain-like"/>
    <property type="match status" value="1"/>
</dbReference>
<dbReference type="EMBL" id="BAABLD010000007">
    <property type="protein sequence ID" value="GAA5162722.1"/>
    <property type="molecule type" value="Genomic_DNA"/>
</dbReference>
<protein>
    <submittedName>
        <fullName evidence="11">EAL domain-containing protein</fullName>
    </submittedName>
</protein>
<comment type="caution">
    <text evidence="11">The sequence shown here is derived from an EMBL/GenBank/DDBJ whole genome shotgun (WGS) entry which is preliminary data.</text>
</comment>
<feature type="transmembrane region" description="Helical" evidence="8">
    <location>
        <begin position="356"/>
        <end position="374"/>
    </location>
</feature>
<feature type="domain" description="PTS EIIC type-3" evidence="10">
    <location>
        <begin position="1"/>
        <end position="373"/>
    </location>
</feature>
<keyword evidence="5 8" id="KW-0812">Transmembrane</keyword>
<keyword evidence="7 8" id="KW-0472">Membrane</keyword>
<evidence type="ECO:0000256" key="5">
    <source>
        <dbReference type="ARBA" id="ARBA00022692"/>
    </source>
</evidence>
<dbReference type="InterPro" id="IPR050706">
    <property type="entry name" value="Cyclic-di-GMP_PDE-like"/>
</dbReference>
<gene>
    <name evidence="11" type="ORF">GCM10025770_13810</name>
</gene>
<evidence type="ECO:0000256" key="1">
    <source>
        <dbReference type="ARBA" id="ARBA00004651"/>
    </source>
</evidence>
<evidence type="ECO:0000259" key="9">
    <source>
        <dbReference type="PROSITE" id="PS50883"/>
    </source>
</evidence>
<feature type="transmembrane region" description="Helical" evidence="8">
    <location>
        <begin position="140"/>
        <end position="158"/>
    </location>
</feature>
<dbReference type="Pfam" id="PF00563">
    <property type="entry name" value="EAL"/>
    <property type="match status" value="1"/>
</dbReference>
<dbReference type="InterPro" id="IPR001633">
    <property type="entry name" value="EAL_dom"/>
</dbReference>
<keyword evidence="3" id="KW-1003">Cell membrane</keyword>